<gene>
    <name evidence="1" type="ORF">GPUH_LOCUS20057</name>
</gene>
<dbReference type="WBParaSite" id="GPUH_0002008301-mRNA-1">
    <property type="protein sequence ID" value="GPUH_0002008301-mRNA-1"/>
    <property type="gene ID" value="GPUH_0002008301"/>
</dbReference>
<dbReference type="AlphaFoldDB" id="A0A183EGG7"/>
<dbReference type="EMBL" id="UYRT01089682">
    <property type="protein sequence ID" value="VDN35213.1"/>
    <property type="molecule type" value="Genomic_DNA"/>
</dbReference>
<evidence type="ECO:0000313" key="1">
    <source>
        <dbReference type="EMBL" id="VDN35213.1"/>
    </source>
</evidence>
<name>A0A183EGG7_9BILA</name>
<reference evidence="3" key="1">
    <citation type="submission" date="2016-06" db="UniProtKB">
        <authorList>
            <consortium name="WormBaseParasite"/>
        </authorList>
    </citation>
    <scope>IDENTIFICATION</scope>
</reference>
<dbReference type="Proteomes" id="UP000271098">
    <property type="component" value="Unassembled WGS sequence"/>
</dbReference>
<keyword evidence="2" id="KW-1185">Reference proteome</keyword>
<reference evidence="1 2" key="2">
    <citation type="submission" date="2018-11" db="EMBL/GenBank/DDBJ databases">
        <authorList>
            <consortium name="Pathogen Informatics"/>
        </authorList>
    </citation>
    <scope>NUCLEOTIDE SEQUENCE [LARGE SCALE GENOMIC DNA]</scope>
</reference>
<evidence type="ECO:0000313" key="3">
    <source>
        <dbReference type="WBParaSite" id="GPUH_0002008301-mRNA-1"/>
    </source>
</evidence>
<accession>A0A183EGG7</accession>
<sequence>MSEVYLNSVRDAADAEELVRQICALVEAND</sequence>
<evidence type="ECO:0000313" key="2">
    <source>
        <dbReference type="Proteomes" id="UP000271098"/>
    </source>
</evidence>
<organism evidence="3">
    <name type="scientific">Gongylonema pulchrum</name>
    <dbReference type="NCBI Taxonomy" id="637853"/>
    <lineage>
        <taxon>Eukaryota</taxon>
        <taxon>Metazoa</taxon>
        <taxon>Ecdysozoa</taxon>
        <taxon>Nematoda</taxon>
        <taxon>Chromadorea</taxon>
        <taxon>Rhabditida</taxon>
        <taxon>Spirurina</taxon>
        <taxon>Spiruromorpha</taxon>
        <taxon>Spiruroidea</taxon>
        <taxon>Gongylonematidae</taxon>
        <taxon>Gongylonema</taxon>
    </lineage>
</organism>
<protein>
    <submittedName>
        <fullName evidence="3">DUF1330 domain-containing protein</fullName>
    </submittedName>
</protein>
<proteinExistence type="predicted"/>